<name>A0A366HV81_9BACT</name>
<evidence type="ECO:0000313" key="1">
    <source>
        <dbReference type="EMBL" id="RBP48007.1"/>
    </source>
</evidence>
<comment type="caution">
    <text evidence="1">The sequence shown here is derived from an EMBL/GenBank/DDBJ whole genome shotgun (WGS) entry which is preliminary data.</text>
</comment>
<sequence>MKLHRLETSPPEWLGSALEKFECQFSYPLGEGASFRVTHGRQYMAFFQAMGEAVVFVAERNAEVLGTVAVIRRTLRYPDGHEATAYYVCDLKVSRARAGGLVLPWLMHAVRDHVIQSGLAPVYGVVMNGTSRSPRQYTGRVAIPLFEPLAQIAVLRIPVEPPGGGALEFERTTLDHITAVRSSLHRAAWSTPLGSCTLRSEMPPVPVAMSQGRACGVVEDTRLGKQLILIGGGEMKSAHFSSFGFVDAISGLALIQAARAVASQQGFPALFLSVPKIECYDGLIQTLVGECGALEASATVFGAGFSKDAGGEWWINTSEI</sequence>
<protein>
    <submittedName>
        <fullName evidence="1">Uncharacterized protein</fullName>
    </submittedName>
</protein>
<evidence type="ECO:0000313" key="2">
    <source>
        <dbReference type="Proteomes" id="UP000253426"/>
    </source>
</evidence>
<dbReference type="OrthoDB" id="4711468at2"/>
<dbReference type="SUPFAM" id="SSF55729">
    <property type="entry name" value="Acyl-CoA N-acyltransferases (Nat)"/>
    <property type="match status" value="1"/>
</dbReference>
<proteinExistence type="predicted"/>
<gene>
    <name evidence="1" type="ORF">DES53_101807</name>
</gene>
<dbReference type="RefSeq" id="WP_113956888.1">
    <property type="nucleotide sequence ID" value="NZ_QNRR01000001.1"/>
</dbReference>
<keyword evidence="2" id="KW-1185">Reference proteome</keyword>
<dbReference type="EMBL" id="QNRR01000001">
    <property type="protein sequence ID" value="RBP48007.1"/>
    <property type="molecule type" value="Genomic_DNA"/>
</dbReference>
<dbReference type="Proteomes" id="UP000253426">
    <property type="component" value="Unassembled WGS sequence"/>
</dbReference>
<dbReference type="AlphaFoldDB" id="A0A366HV81"/>
<organism evidence="1 2">
    <name type="scientific">Roseimicrobium gellanilyticum</name>
    <dbReference type="NCBI Taxonomy" id="748857"/>
    <lineage>
        <taxon>Bacteria</taxon>
        <taxon>Pseudomonadati</taxon>
        <taxon>Verrucomicrobiota</taxon>
        <taxon>Verrucomicrobiia</taxon>
        <taxon>Verrucomicrobiales</taxon>
        <taxon>Verrucomicrobiaceae</taxon>
        <taxon>Roseimicrobium</taxon>
    </lineage>
</organism>
<dbReference type="InterPro" id="IPR016181">
    <property type="entry name" value="Acyl_CoA_acyltransferase"/>
</dbReference>
<reference evidence="1 2" key="1">
    <citation type="submission" date="2018-06" db="EMBL/GenBank/DDBJ databases">
        <title>Genomic Encyclopedia of Type Strains, Phase IV (KMG-IV): sequencing the most valuable type-strain genomes for metagenomic binning, comparative biology and taxonomic classification.</title>
        <authorList>
            <person name="Goeker M."/>
        </authorList>
    </citation>
    <scope>NUCLEOTIDE SEQUENCE [LARGE SCALE GENOMIC DNA]</scope>
    <source>
        <strain evidence="1 2">DSM 25532</strain>
    </source>
</reference>
<accession>A0A366HV81</accession>